<dbReference type="PANTHER" id="PTHR24559:SF444">
    <property type="entry name" value="REVERSE TRANSCRIPTASE DOMAIN-CONTAINING PROTEIN"/>
    <property type="match status" value="1"/>
</dbReference>
<dbReference type="Pfam" id="PF00078">
    <property type="entry name" value="RVT_1"/>
    <property type="match status" value="1"/>
</dbReference>
<dbReference type="Gene3D" id="3.30.70.270">
    <property type="match status" value="1"/>
</dbReference>
<gene>
    <name evidence="2" type="ORF">LIER_24317</name>
</gene>
<evidence type="ECO:0000313" key="2">
    <source>
        <dbReference type="EMBL" id="GAA0169941.1"/>
    </source>
</evidence>
<dbReference type="EMBL" id="BAABME010007033">
    <property type="protein sequence ID" value="GAA0169941.1"/>
    <property type="molecule type" value="Genomic_DNA"/>
</dbReference>
<evidence type="ECO:0000259" key="1">
    <source>
        <dbReference type="Pfam" id="PF00078"/>
    </source>
</evidence>
<dbReference type="InterPro" id="IPR000477">
    <property type="entry name" value="RT_dom"/>
</dbReference>
<dbReference type="InterPro" id="IPR043502">
    <property type="entry name" value="DNA/RNA_pol_sf"/>
</dbReference>
<dbReference type="InterPro" id="IPR053134">
    <property type="entry name" value="RNA-dir_DNA_polymerase"/>
</dbReference>
<reference evidence="2 3" key="1">
    <citation type="submission" date="2024-01" db="EMBL/GenBank/DDBJ databases">
        <title>The complete chloroplast genome sequence of Lithospermum erythrorhizon: insights into the phylogenetic relationship among Boraginaceae species and the maternal lineages of purple gromwells.</title>
        <authorList>
            <person name="Okada T."/>
            <person name="Watanabe K."/>
        </authorList>
    </citation>
    <scope>NUCLEOTIDE SEQUENCE [LARGE SCALE GENOMIC DNA]</scope>
</reference>
<proteinExistence type="predicted"/>
<dbReference type="InterPro" id="IPR043128">
    <property type="entry name" value="Rev_trsase/Diguanyl_cyclase"/>
</dbReference>
<dbReference type="AlphaFoldDB" id="A0AAV3R3Y0"/>
<feature type="domain" description="Reverse transcriptase" evidence="1">
    <location>
        <begin position="29"/>
        <end position="95"/>
    </location>
</feature>
<keyword evidence="3" id="KW-1185">Reference proteome</keyword>
<comment type="caution">
    <text evidence="2">The sequence shown here is derived from an EMBL/GenBank/DDBJ whole genome shotgun (WGS) entry which is preliminary data.</text>
</comment>
<sequence length="98" mass="11265">MLKPEEDRKCRVGKENKQQMDNVHIGRLVDGSAGHVVFYFMDASRGYHQIRMKLEDAENTVLITKYGLYYCKVMSFGLKNSGATYQRMVNSIFAHQIG</sequence>
<organism evidence="2 3">
    <name type="scientific">Lithospermum erythrorhizon</name>
    <name type="common">Purple gromwell</name>
    <name type="synonym">Lithospermum officinale var. erythrorhizon</name>
    <dbReference type="NCBI Taxonomy" id="34254"/>
    <lineage>
        <taxon>Eukaryota</taxon>
        <taxon>Viridiplantae</taxon>
        <taxon>Streptophyta</taxon>
        <taxon>Embryophyta</taxon>
        <taxon>Tracheophyta</taxon>
        <taxon>Spermatophyta</taxon>
        <taxon>Magnoliopsida</taxon>
        <taxon>eudicotyledons</taxon>
        <taxon>Gunneridae</taxon>
        <taxon>Pentapetalae</taxon>
        <taxon>asterids</taxon>
        <taxon>lamiids</taxon>
        <taxon>Boraginales</taxon>
        <taxon>Boraginaceae</taxon>
        <taxon>Boraginoideae</taxon>
        <taxon>Lithospermeae</taxon>
        <taxon>Lithospermum</taxon>
    </lineage>
</organism>
<evidence type="ECO:0000313" key="3">
    <source>
        <dbReference type="Proteomes" id="UP001454036"/>
    </source>
</evidence>
<name>A0AAV3R3Y0_LITER</name>
<accession>A0AAV3R3Y0</accession>
<protein>
    <recommendedName>
        <fullName evidence="1">Reverse transcriptase domain-containing protein</fullName>
    </recommendedName>
</protein>
<dbReference type="SUPFAM" id="SSF56672">
    <property type="entry name" value="DNA/RNA polymerases"/>
    <property type="match status" value="1"/>
</dbReference>
<dbReference type="PANTHER" id="PTHR24559">
    <property type="entry name" value="TRANSPOSON TY3-I GAG-POL POLYPROTEIN"/>
    <property type="match status" value="1"/>
</dbReference>
<dbReference type="Proteomes" id="UP001454036">
    <property type="component" value="Unassembled WGS sequence"/>
</dbReference>